<evidence type="ECO:0000256" key="3">
    <source>
        <dbReference type="ARBA" id="ARBA00005142"/>
    </source>
</evidence>
<keyword evidence="6 10" id="KW-0378">Hydrolase</keyword>
<dbReference type="GO" id="GO:0004170">
    <property type="term" value="F:dUTP diphosphatase activity"/>
    <property type="evidence" value="ECO:0007669"/>
    <property type="project" value="UniProtKB-UniRule"/>
</dbReference>
<evidence type="ECO:0000313" key="13">
    <source>
        <dbReference type="Proteomes" id="UP001153365"/>
    </source>
</evidence>
<comment type="caution">
    <text evidence="12">The sequence shown here is derived from an EMBL/GenBank/DDBJ whole genome shotgun (WGS) entry which is preliminary data.</text>
</comment>
<keyword evidence="10" id="KW-0479">Metal-binding</keyword>
<protein>
    <recommendedName>
        <fullName evidence="10">Deoxyuridine 5'-triphosphate nucleotidohydrolase</fullName>
        <shortName evidence="10">dUTPase</shortName>
        <ecNumber evidence="10">3.6.1.23</ecNumber>
    </recommendedName>
    <alternativeName>
        <fullName evidence="10">dUTP pyrophosphatase</fullName>
    </alternativeName>
</protein>
<sequence length="149" mass="15967">MDSSIETLRVKRLSPDAKVPTRGSKLSAGYDLYSSKDITITKRSREVVPTDIAIAVPSSTYGRVAPRSGLAVKFGISTGAGVIDEDYRGPVGVVLFNHGDDDFKVKKGDRIAQLVIERIKTPEVFEVESLDETVRGSGGFGSTGGFSEN</sequence>
<evidence type="ECO:0000313" key="12">
    <source>
        <dbReference type="EMBL" id="CAH7687045.1"/>
    </source>
</evidence>
<evidence type="ECO:0000256" key="1">
    <source>
        <dbReference type="ARBA" id="ARBA00001946"/>
    </source>
</evidence>
<evidence type="ECO:0000256" key="6">
    <source>
        <dbReference type="ARBA" id="ARBA00022801"/>
    </source>
</evidence>
<proteinExistence type="inferred from homology"/>
<reference evidence="12" key="1">
    <citation type="submission" date="2022-06" db="EMBL/GenBank/DDBJ databases">
        <authorList>
            <consortium name="SYNGENTA / RWTH Aachen University"/>
        </authorList>
    </citation>
    <scope>NUCLEOTIDE SEQUENCE</scope>
</reference>
<evidence type="ECO:0000256" key="5">
    <source>
        <dbReference type="ARBA" id="ARBA00011233"/>
    </source>
</evidence>
<dbReference type="PANTHER" id="PTHR11241">
    <property type="entry name" value="DEOXYURIDINE 5'-TRIPHOSPHATE NUCLEOTIDOHYDROLASE"/>
    <property type="match status" value="1"/>
</dbReference>
<dbReference type="FunFam" id="2.70.40.10:FF:000004">
    <property type="entry name" value="Deoxyuridine triphosphatase"/>
    <property type="match status" value="1"/>
</dbReference>
<comment type="cofactor">
    <cofactor evidence="1 10">
        <name>Mg(2+)</name>
        <dbReference type="ChEBI" id="CHEBI:18420"/>
    </cofactor>
</comment>
<comment type="subunit">
    <text evidence="5 10">Homotrimer.</text>
</comment>
<dbReference type="InterPro" id="IPR033704">
    <property type="entry name" value="dUTPase_trimeric"/>
</dbReference>
<evidence type="ECO:0000256" key="10">
    <source>
        <dbReference type="RuleBase" id="RU367024"/>
    </source>
</evidence>
<evidence type="ECO:0000256" key="8">
    <source>
        <dbReference type="ARBA" id="ARBA00023080"/>
    </source>
</evidence>
<evidence type="ECO:0000256" key="2">
    <source>
        <dbReference type="ARBA" id="ARBA00003495"/>
    </source>
</evidence>
<dbReference type="GO" id="GO:0046081">
    <property type="term" value="P:dUTP catabolic process"/>
    <property type="evidence" value="ECO:0007669"/>
    <property type="project" value="UniProtKB-UniRule"/>
</dbReference>
<comment type="function">
    <text evidence="10">Involved in nucleotide metabolism via production of dUMP, the immediate precursor of thymidine nucleotides, and decreases the intracellular concentration of dUTP so that uracil cannot be incorporated into DNA.</text>
</comment>
<evidence type="ECO:0000256" key="4">
    <source>
        <dbReference type="ARBA" id="ARBA00006581"/>
    </source>
</evidence>
<dbReference type="NCBIfam" id="NF001862">
    <property type="entry name" value="PRK00601.1"/>
    <property type="match status" value="1"/>
</dbReference>
<evidence type="ECO:0000256" key="7">
    <source>
        <dbReference type="ARBA" id="ARBA00022842"/>
    </source>
</evidence>
<gene>
    <name evidence="12" type="ORF">PPACK8108_LOCUS21773</name>
</gene>
<keyword evidence="8 10" id="KW-0546">Nucleotide metabolism</keyword>
<evidence type="ECO:0000259" key="11">
    <source>
        <dbReference type="Pfam" id="PF00692"/>
    </source>
</evidence>
<dbReference type="InterPro" id="IPR036157">
    <property type="entry name" value="dUTPase-like_sf"/>
</dbReference>
<organism evidence="12 13">
    <name type="scientific">Phakopsora pachyrhizi</name>
    <name type="common">Asian soybean rust disease fungus</name>
    <dbReference type="NCBI Taxonomy" id="170000"/>
    <lineage>
        <taxon>Eukaryota</taxon>
        <taxon>Fungi</taxon>
        <taxon>Dikarya</taxon>
        <taxon>Basidiomycota</taxon>
        <taxon>Pucciniomycotina</taxon>
        <taxon>Pucciniomycetes</taxon>
        <taxon>Pucciniales</taxon>
        <taxon>Phakopsoraceae</taxon>
        <taxon>Phakopsora</taxon>
    </lineage>
</organism>
<dbReference type="PANTHER" id="PTHR11241:SF0">
    <property type="entry name" value="DEOXYURIDINE 5'-TRIPHOSPHATE NUCLEOTIDOHYDROLASE"/>
    <property type="match status" value="1"/>
</dbReference>
<dbReference type="GO" id="GO:0000287">
    <property type="term" value="F:magnesium ion binding"/>
    <property type="evidence" value="ECO:0007669"/>
    <property type="project" value="UniProtKB-UniRule"/>
</dbReference>
<dbReference type="Proteomes" id="UP001153365">
    <property type="component" value="Unassembled WGS sequence"/>
</dbReference>
<name>A0AAV0BLL9_PHAPC</name>
<dbReference type="InterPro" id="IPR029054">
    <property type="entry name" value="dUTPase-like"/>
</dbReference>
<comment type="similarity">
    <text evidence="4 10">Belongs to the dUTPase family.</text>
</comment>
<evidence type="ECO:0000256" key="9">
    <source>
        <dbReference type="ARBA" id="ARBA00047686"/>
    </source>
</evidence>
<dbReference type="NCBIfam" id="TIGR00576">
    <property type="entry name" value="dut"/>
    <property type="match status" value="1"/>
</dbReference>
<keyword evidence="13" id="KW-1185">Reference proteome</keyword>
<dbReference type="EC" id="3.6.1.23" evidence="10"/>
<dbReference type="Gene3D" id="2.70.40.10">
    <property type="match status" value="1"/>
</dbReference>
<dbReference type="AlphaFoldDB" id="A0AAV0BLL9"/>
<comment type="pathway">
    <text evidence="3 10">Pyrimidine metabolism; dUMP biosynthesis; dUMP from dCTP (dUTP route): step 2/2.</text>
</comment>
<dbReference type="GO" id="GO:0006226">
    <property type="term" value="P:dUMP biosynthetic process"/>
    <property type="evidence" value="ECO:0007669"/>
    <property type="project" value="UniProtKB-UniRule"/>
</dbReference>
<dbReference type="Pfam" id="PF00692">
    <property type="entry name" value="dUTPase"/>
    <property type="match status" value="1"/>
</dbReference>
<comment type="catalytic activity">
    <reaction evidence="9 10">
        <text>dUTP + H2O = dUMP + diphosphate + H(+)</text>
        <dbReference type="Rhea" id="RHEA:10248"/>
        <dbReference type="ChEBI" id="CHEBI:15377"/>
        <dbReference type="ChEBI" id="CHEBI:15378"/>
        <dbReference type="ChEBI" id="CHEBI:33019"/>
        <dbReference type="ChEBI" id="CHEBI:61555"/>
        <dbReference type="ChEBI" id="CHEBI:246422"/>
        <dbReference type="EC" id="3.6.1.23"/>
    </reaction>
</comment>
<comment type="function">
    <text evidence="2">This enzyme is involved in nucleotide metabolism: it produces dUMP, the immediate precursor of thymidine nucleotides and it decreases the intracellular concentration of dUTP so that uracil cannot be incorporated into DNA.</text>
</comment>
<dbReference type="InterPro" id="IPR008181">
    <property type="entry name" value="dUTPase"/>
</dbReference>
<dbReference type="CDD" id="cd07557">
    <property type="entry name" value="trimeric_dUTPase"/>
    <property type="match status" value="1"/>
</dbReference>
<keyword evidence="7 10" id="KW-0460">Magnesium</keyword>
<dbReference type="EMBL" id="CALTRL010005828">
    <property type="protein sequence ID" value="CAH7687045.1"/>
    <property type="molecule type" value="Genomic_DNA"/>
</dbReference>
<accession>A0AAV0BLL9</accession>
<dbReference type="SUPFAM" id="SSF51283">
    <property type="entry name" value="dUTPase-like"/>
    <property type="match status" value="1"/>
</dbReference>
<feature type="domain" description="dUTPase-like" evidence="11">
    <location>
        <begin position="17"/>
        <end position="144"/>
    </location>
</feature>